<comment type="caution">
    <text evidence="1">The sequence shown here is derived from an EMBL/GenBank/DDBJ whole genome shotgun (WGS) entry which is preliminary data.</text>
</comment>
<protein>
    <submittedName>
        <fullName evidence="1">Uncharacterized protein</fullName>
    </submittedName>
</protein>
<dbReference type="Proteomes" id="UP001159363">
    <property type="component" value="Chromosome X"/>
</dbReference>
<accession>A0ABQ9HML9</accession>
<evidence type="ECO:0000313" key="1">
    <source>
        <dbReference type="EMBL" id="KAJ8885631.1"/>
    </source>
</evidence>
<sequence length="263" mass="30239">MGKKFRGLRGNCNRSMMEKVLELLRRNDSQRNYLKSGSSEGKLGCHKILTADQEKDIVERIIRFADIGLTLKPVLKRRSVFKFVEKHNIKHPFNKVEKLAAENGFQYHPQSHPLDKSVFRSFEHHWDAELLHWWDREPEDPDSKLTKDTFSGVGIHSGLEQIHDSEQHNKIINDFCATGIHPFDPKVIPEVAFAPNPKCRNEKAKSPFQEIFPAPHKKAKQTPGVPCKKAVNYKAQKLTRKLFAEFHDNDACTNQLEDVIAPV</sequence>
<dbReference type="EMBL" id="JARBHB010000004">
    <property type="protein sequence ID" value="KAJ8885631.1"/>
    <property type="molecule type" value="Genomic_DNA"/>
</dbReference>
<evidence type="ECO:0000313" key="2">
    <source>
        <dbReference type="Proteomes" id="UP001159363"/>
    </source>
</evidence>
<gene>
    <name evidence="1" type="ORF">PR048_011829</name>
</gene>
<proteinExistence type="predicted"/>
<reference evidence="1 2" key="1">
    <citation type="submission" date="2023-02" db="EMBL/GenBank/DDBJ databases">
        <title>LHISI_Scaffold_Assembly.</title>
        <authorList>
            <person name="Stuart O.P."/>
            <person name="Cleave R."/>
            <person name="Magrath M.J.L."/>
            <person name="Mikheyev A.S."/>
        </authorList>
    </citation>
    <scope>NUCLEOTIDE SEQUENCE [LARGE SCALE GENOMIC DNA]</scope>
    <source>
        <strain evidence="1">Daus_M_001</strain>
        <tissue evidence="1">Leg muscle</tissue>
    </source>
</reference>
<name>A0ABQ9HML9_9NEOP</name>
<keyword evidence="2" id="KW-1185">Reference proteome</keyword>
<organism evidence="1 2">
    <name type="scientific">Dryococelus australis</name>
    <dbReference type="NCBI Taxonomy" id="614101"/>
    <lineage>
        <taxon>Eukaryota</taxon>
        <taxon>Metazoa</taxon>
        <taxon>Ecdysozoa</taxon>
        <taxon>Arthropoda</taxon>
        <taxon>Hexapoda</taxon>
        <taxon>Insecta</taxon>
        <taxon>Pterygota</taxon>
        <taxon>Neoptera</taxon>
        <taxon>Polyneoptera</taxon>
        <taxon>Phasmatodea</taxon>
        <taxon>Verophasmatodea</taxon>
        <taxon>Anareolatae</taxon>
        <taxon>Phasmatidae</taxon>
        <taxon>Eurycanthinae</taxon>
        <taxon>Dryococelus</taxon>
    </lineage>
</organism>